<dbReference type="SUPFAM" id="SSF56436">
    <property type="entry name" value="C-type lectin-like"/>
    <property type="match status" value="1"/>
</dbReference>
<dbReference type="AlphaFoldDB" id="A0AAJ7DZ85"/>
<dbReference type="InterPro" id="IPR016186">
    <property type="entry name" value="C-type_lectin-like/link_sf"/>
</dbReference>
<proteinExistence type="predicted"/>
<evidence type="ECO:0000313" key="4">
    <source>
        <dbReference type="RefSeq" id="XP_011501841.1"/>
    </source>
</evidence>
<accession>A0AAJ7DZ85</accession>
<feature type="signal peptide" evidence="1">
    <location>
        <begin position="1"/>
        <end position="25"/>
    </location>
</feature>
<protein>
    <submittedName>
        <fullName evidence="4">Hemolymph lipopolysaccharide-binding protein</fullName>
    </submittedName>
</protein>
<dbReference type="PROSITE" id="PS50041">
    <property type="entry name" value="C_TYPE_LECTIN_2"/>
    <property type="match status" value="1"/>
</dbReference>
<name>A0AAJ7DZ85_9HYME</name>
<dbReference type="InterPro" id="IPR050111">
    <property type="entry name" value="C-type_lectin/snaclec_domain"/>
</dbReference>
<dbReference type="GeneID" id="105365396"/>
<organism evidence="3 4">
    <name type="scientific">Ceratosolen solmsi marchali</name>
    <dbReference type="NCBI Taxonomy" id="326594"/>
    <lineage>
        <taxon>Eukaryota</taxon>
        <taxon>Metazoa</taxon>
        <taxon>Ecdysozoa</taxon>
        <taxon>Arthropoda</taxon>
        <taxon>Hexapoda</taxon>
        <taxon>Insecta</taxon>
        <taxon>Pterygota</taxon>
        <taxon>Neoptera</taxon>
        <taxon>Endopterygota</taxon>
        <taxon>Hymenoptera</taxon>
        <taxon>Apocrita</taxon>
        <taxon>Proctotrupomorpha</taxon>
        <taxon>Chalcidoidea</taxon>
        <taxon>Agaonidae</taxon>
        <taxon>Agaoninae</taxon>
        <taxon>Ceratosolen</taxon>
    </lineage>
</organism>
<dbReference type="Gene3D" id="3.10.100.10">
    <property type="entry name" value="Mannose-Binding Protein A, subunit A"/>
    <property type="match status" value="1"/>
</dbReference>
<gene>
    <name evidence="4" type="primary">LOC105365396</name>
</gene>
<dbReference type="InterPro" id="IPR001304">
    <property type="entry name" value="C-type_lectin-like"/>
</dbReference>
<evidence type="ECO:0000256" key="1">
    <source>
        <dbReference type="SAM" id="SignalP"/>
    </source>
</evidence>
<feature type="chain" id="PRO_5042513351" evidence="1">
    <location>
        <begin position="26"/>
        <end position="221"/>
    </location>
</feature>
<dbReference type="Proteomes" id="UP000695007">
    <property type="component" value="Unplaced"/>
</dbReference>
<dbReference type="PANTHER" id="PTHR22803">
    <property type="entry name" value="MANNOSE, PHOSPHOLIPASE, LECTIN RECEPTOR RELATED"/>
    <property type="match status" value="1"/>
</dbReference>
<evidence type="ECO:0000313" key="3">
    <source>
        <dbReference type="Proteomes" id="UP000695007"/>
    </source>
</evidence>
<evidence type="ECO:0000259" key="2">
    <source>
        <dbReference type="PROSITE" id="PS50041"/>
    </source>
</evidence>
<dbReference type="CDD" id="cd00037">
    <property type="entry name" value="CLECT"/>
    <property type="match status" value="1"/>
</dbReference>
<dbReference type="RefSeq" id="XP_011501841.1">
    <property type="nucleotide sequence ID" value="XM_011503539.1"/>
</dbReference>
<feature type="domain" description="C-type lectin" evidence="2">
    <location>
        <begin position="102"/>
        <end position="214"/>
    </location>
</feature>
<keyword evidence="3" id="KW-1185">Reference proteome</keyword>
<dbReference type="SMART" id="SM00034">
    <property type="entry name" value="CLECT"/>
    <property type="match status" value="1"/>
</dbReference>
<dbReference type="Pfam" id="PF00059">
    <property type="entry name" value="Lectin_C"/>
    <property type="match status" value="1"/>
</dbReference>
<keyword evidence="1" id="KW-0732">Signal</keyword>
<sequence length="221" mass="24615">MESNKRPAYLLLSLICLVTLDQAAATTDADRNRPYNNSTSNHLGNILLELEKISASLSSIGYVNSKLISNLRENASRLYDWRCVKVADIAQLGYTCTSGIGCHKFYLANLTWNGARKSCRKDGARLAIINSENEAKVLKNLLLENYQFSAYVGIHNQFKEDEWVTVFGDTLAETGYNRWSVGPPKISKANCGVLFEDGKLLGIPCHVERSYFCEISETATC</sequence>
<dbReference type="KEGG" id="csol:105365396"/>
<dbReference type="InterPro" id="IPR016187">
    <property type="entry name" value="CTDL_fold"/>
</dbReference>
<reference evidence="4" key="1">
    <citation type="submission" date="2025-08" db="UniProtKB">
        <authorList>
            <consortium name="RefSeq"/>
        </authorList>
    </citation>
    <scope>IDENTIFICATION</scope>
</reference>